<feature type="compositionally biased region" description="Basic and acidic residues" evidence="1">
    <location>
        <begin position="226"/>
        <end position="238"/>
    </location>
</feature>
<sequence>MRHTSGQHPGHDPDSALRALVAHPPFPVHGLREPTVTPAALAEAHRVGGRWTSVTLAYGQWDSPAGPFVAVTTLAPDNRSARADPRSALTAAVELEEERYASLNDEQHPAASGPVDISEARIHCDPASATAALGRRGALWALVLDLDSQRLVTVGRGVEPGSVEVGQVQDLDPFLQGRSTLLQRMTEAVEHSAAPRPQPDVAGGRMDVPSHAAQRAWDQYWRAHPNRSDATPDARQAEPAHLTDILLPR</sequence>
<evidence type="ECO:0000313" key="3">
    <source>
        <dbReference type="Proteomes" id="UP001596083"/>
    </source>
</evidence>
<dbReference type="Proteomes" id="UP001596083">
    <property type="component" value="Unassembled WGS sequence"/>
</dbReference>
<proteinExistence type="predicted"/>
<name>A0ABW0Z4W6_9ACTN</name>
<organism evidence="2 3">
    <name type="scientific">Streptomyces gamaensis</name>
    <dbReference type="NCBI Taxonomy" id="1763542"/>
    <lineage>
        <taxon>Bacteria</taxon>
        <taxon>Bacillati</taxon>
        <taxon>Actinomycetota</taxon>
        <taxon>Actinomycetes</taxon>
        <taxon>Kitasatosporales</taxon>
        <taxon>Streptomycetaceae</taxon>
        <taxon>Streptomyces</taxon>
    </lineage>
</organism>
<comment type="caution">
    <text evidence="2">The sequence shown here is derived from an EMBL/GenBank/DDBJ whole genome shotgun (WGS) entry which is preliminary data.</text>
</comment>
<reference evidence="3" key="1">
    <citation type="journal article" date="2019" name="Int. J. Syst. Evol. Microbiol.">
        <title>The Global Catalogue of Microorganisms (GCM) 10K type strain sequencing project: providing services to taxonomists for standard genome sequencing and annotation.</title>
        <authorList>
            <consortium name="The Broad Institute Genomics Platform"/>
            <consortium name="The Broad Institute Genome Sequencing Center for Infectious Disease"/>
            <person name="Wu L."/>
            <person name="Ma J."/>
        </authorList>
    </citation>
    <scope>NUCLEOTIDE SEQUENCE [LARGE SCALE GENOMIC DNA]</scope>
    <source>
        <strain evidence="3">CGMCC 4.7304</strain>
    </source>
</reference>
<evidence type="ECO:0000256" key="1">
    <source>
        <dbReference type="SAM" id="MobiDB-lite"/>
    </source>
</evidence>
<protein>
    <submittedName>
        <fullName evidence="2">Uncharacterized protein</fullName>
    </submittedName>
</protein>
<dbReference type="RefSeq" id="WP_390319725.1">
    <property type="nucleotide sequence ID" value="NZ_JBHSPB010000018.1"/>
</dbReference>
<evidence type="ECO:0000313" key="2">
    <source>
        <dbReference type="EMBL" id="MFC5723477.1"/>
    </source>
</evidence>
<gene>
    <name evidence="2" type="ORF">ACFP1Z_25255</name>
</gene>
<keyword evidence="3" id="KW-1185">Reference proteome</keyword>
<feature type="region of interest" description="Disordered" evidence="1">
    <location>
        <begin position="190"/>
        <end position="249"/>
    </location>
</feature>
<dbReference type="EMBL" id="JBHSPB010000018">
    <property type="protein sequence ID" value="MFC5723477.1"/>
    <property type="molecule type" value="Genomic_DNA"/>
</dbReference>
<accession>A0ABW0Z4W6</accession>